<dbReference type="EMBL" id="AKKU01000010">
    <property type="protein sequence ID" value="EIW89801.1"/>
    <property type="molecule type" value="Genomic_DNA"/>
</dbReference>
<keyword evidence="4" id="KW-1185">Reference proteome</keyword>
<reference evidence="3 4" key="1">
    <citation type="journal article" date="2012" name="J. Bacteriol.">
        <title>Genome Sequence of Pectin-Degrading Alishewanella agri, Isolated from Landfill Soil.</title>
        <authorList>
            <person name="Kim J."/>
            <person name="Jung J."/>
            <person name="Sung J.S."/>
            <person name="Chun J."/>
            <person name="Park W."/>
        </authorList>
    </citation>
    <scope>NUCLEOTIDE SEQUENCE [LARGE SCALE GENOMIC DNA]</scope>
    <source>
        <strain evidence="3 4">BL06</strain>
    </source>
</reference>
<dbReference type="SUPFAM" id="SSF53850">
    <property type="entry name" value="Periplasmic binding protein-like II"/>
    <property type="match status" value="1"/>
</dbReference>
<evidence type="ECO:0000256" key="1">
    <source>
        <dbReference type="SAM" id="SignalP"/>
    </source>
</evidence>
<evidence type="ECO:0000259" key="2">
    <source>
        <dbReference type="Pfam" id="PF00497"/>
    </source>
</evidence>
<dbReference type="Gene3D" id="3.40.190.10">
    <property type="entry name" value="Periplasmic binding protein-like II"/>
    <property type="match status" value="2"/>
</dbReference>
<evidence type="ECO:0000313" key="3">
    <source>
        <dbReference type="EMBL" id="EIW89801.1"/>
    </source>
</evidence>
<dbReference type="Pfam" id="PF00497">
    <property type="entry name" value="SBP_bac_3"/>
    <property type="match status" value="1"/>
</dbReference>
<evidence type="ECO:0000313" key="4">
    <source>
        <dbReference type="Proteomes" id="UP000035062"/>
    </source>
</evidence>
<dbReference type="STRING" id="1195246.AGRI_04121"/>
<accession>I8U951</accession>
<dbReference type="InterPro" id="IPR001638">
    <property type="entry name" value="Solute-binding_3/MltF_N"/>
</dbReference>
<dbReference type="RefSeq" id="WP_008983750.1">
    <property type="nucleotide sequence ID" value="NZ_AKKU01000010.1"/>
</dbReference>
<organism evidence="3 4">
    <name type="scientific">Alishewanella agri BL06</name>
    <dbReference type="NCBI Taxonomy" id="1195246"/>
    <lineage>
        <taxon>Bacteria</taxon>
        <taxon>Pseudomonadati</taxon>
        <taxon>Pseudomonadota</taxon>
        <taxon>Gammaproteobacteria</taxon>
        <taxon>Alteromonadales</taxon>
        <taxon>Alteromonadaceae</taxon>
        <taxon>Alishewanella</taxon>
    </lineage>
</organism>
<comment type="caution">
    <text evidence="3">The sequence shown here is derived from an EMBL/GenBank/DDBJ whole genome shotgun (WGS) entry which is preliminary data.</text>
</comment>
<gene>
    <name evidence="3" type="ORF">AGRI_04121</name>
</gene>
<dbReference type="PANTHER" id="PTHR38834:SF3">
    <property type="entry name" value="SOLUTE-BINDING PROTEIN FAMILY 3_N-TERMINAL DOMAIN-CONTAINING PROTEIN"/>
    <property type="match status" value="1"/>
</dbReference>
<feature type="signal peptide" evidence="1">
    <location>
        <begin position="1"/>
        <end position="21"/>
    </location>
</feature>
<dbReference type="PATRIC" id="fig|1195246.3.peg.808"/>
<sequence length="289" mass="32419">MSLRYRVLLLALLLSGFAVSAAEKCKQEQCHNTVVFITEHSMPGTYLNEQGVPAGVMVELVQELSRRMQQQGAYFLMPWARAIQRAQQTPRSVLFETVRNPEREALFKWVGPVKFFDMQLYGPAELAGLSISAAELSQRYVACGYRGASYQQALESMGFNEGQNLVLMSRAGDCVQMLRLGRAELTPLNVLRHGPRFTQAGLNLVPLQPISEVSLYLAFSLDFSDAEIALWQQQLDLMFNDGTVRKLYQDTFSDELIQRLERAAQRRIAIQQTGAERAPSIEAAPGQEP</sequence>
<feature type="chain" id="PRO_5003714732" evidence="1">
    <location>
        <begin position="22"/>
        <end position="289"/>
    </location>
</feature>
<dbReference type="eggNOG" id="COG0834">
    <property type="taxonomic scope" value="Bacteria"/>
</dbReference>
<dbReference type="PANTHER" id="PTHR38834">
    <property type="entry name" value="PERIPLASMIC SUBSTRATE BINDING PROTEIN FAMILY 3"/>
    <property type="match status" value="1"/>
</dbReference>
<keyword evidence="1" id="KW-0732">Signal</keyword>
<dbReference type="AlphaFoldDB" id="I8U951"/>
<protein>
    <submittedName>
        <fullName evidence="3">Family 3 extracellular solute-binding protein</fullName>
    </submittedName>
</protein>
<dbReference type="Proteomes" id="UP000035062">
    <property type="component" value="Unassembled WGS sequence"/>
</dbReference>
<feature type="domain" description="Solute-binding protein family 3/N-terminal" evidence="2">
    <location>
        <begin position="35"/>
        <end position="250"/>
    </location>
</feature>
<proteinExistence type="predicted"/>
<name>I8U951_9ALTE</name>